<dbReference type="Pfam" id="PF01535">
    <property type="entry name" value="PPR"/>
    <property type="match status" value="1"/>
</dbReference>
<proteinExistence type="predicted"/>
<dbReference type="InterPro" id="IPR002885">
    <property type="entry name" value="PPR_rpt"/>
</dbReference>
<organism evidence="3 4">
    <name type="scientific">Taxus chinensis</name>
    <name type="common">Chinese yew</name>
    <name type="synonym">Taxus wallichiana var. chinensis</name>
    <dbReference type="NCBI Taxonomy" id="29808"/>
    <lineage>
        <taxon>Eukaryota</taxon>
        <taxon>Viridiplantae</taxon>
        <taxon>Streptophyta</taxon>
        <taxon>Embryophyta</taxon>
        <taxon>Tracheophyta</taxon>
        <taxon>Spermatophyta</taxon>
        <taxon>Pinopsida</taxon>
        <taxon>Pinidae</taxon>
        <taxon>Conifers II</taxon>
        <taxon>Cupressales</taxon>
        <taxon>Taxaceae</taxon>
        <taxon>Taxus</taxon>
    </lineage>
</organism>
<evidence type="ECO:0000256" key="2">
    <source>
        <dbReference type="PROSITE-ProRule" id="PRU00708"/>
    </source>
</evidence>
<comment type="caution">
    <text evidence="3">The sequence shown here is derived from an EMBL/GenBank/DDBJ whole genome shotgun (WGS) entry which is preliminary data.</text>
</comment>
<protein>
    <recommendedName>
        <fullName evidence="5">Pentatricopeptide repeat-containing protein</fullName>
    </recommendedName>
</protein>
<dbReference type="AlphaFoldDB" id="A0AA38C1P3"/>
<dbReference type="PROSITE" id="PS51375">
    <property type="entry name" value="PPR"/>
    <property type="match status" value="1"/>
</dbReference>
<keyword evidence="4" id="KW-1185">Reference proteome</keyword>
<sequence>VPSLARMQNVKAYTTHASCLTKYLKGYVVSWTAMIEGYSKKKGGLLKGVELFDIMPQRNVVSWNARRAAYAQNGWVEKAQNYLTICNFNILSVCTKVATYEQVMDVRDSAEDH</sequence>
<dbReference type="InterPro" id="IPR011990">
    <property type="entry name" value="TPR-like_helical_dom_sf"/>
</dbReference>
<evidence type="ECO:0008006" key="5">
    <source>
        <dbReference type="Google" id="ProtNLM"/>
    </source>
</evidence>
<accession>A0AA38C1P3</accession>
<dbReference type="Gene3D" id="1.25.40.10">
    <property type="entry name" value="Tetratricopeptide repeat domain"/>
    <property type="match status" value="1"/>
</dbReference>
<name>A0AA38C1P3_TAXCH</name>
<feature type="repeat" description="PPR" evidence="2">
    <location>
        <begin position="27"/>
        <end position="62"/>
    </location>
</feature>
<evidence type="ECO:0000256" key="1">
    <source>
        <dbReference type="ARBA" id="ARBA00022737"/>
    </source>
</evidence>
<evidence type="ECO:0000313" key="4">
    <source>
        <dbReference type="Proteomes" id="UP000824469"/>
    </source>
</evidence>
<feature type="non-terminal residue" evidence="3">
    <location>
        <position position="1"/>
    </location>
</feature>
<dbReference type="Proteomes" id="UP000824469">
    <property type="component" value="Unassembled WGS sequence"/>
</dbReference>
<evidence type="ECO:0000313" key="3">
    <source>
        <dbReference type="EMBL" id="KAH9292340.1"/>
    </source>
</evidence>
<gene>
    <name evidence="3" type="ORF">KI387_042473</name>
</gene>
<feature type="non-terminal residue" evidence="3">
    <location>
        <position position="113"/>
    </location>
</feature>
<dbReference type="EMBL" id="JAHRHJ020003173">
    <property type="protein sequence ID" value="KAH9292340.1"/>
    <property type="molecule type" value="Genomic_DNA"/>
</dbReference>
<keyword evidence="1" id="KW-0677">Repeat</keyword>
<reference evidence="3 4" key="1">
    <citation type="journal article" date="2021" name="Nat. Plants">
        <title>The Taxus genome provides insights into paclitaxel biosynthesis.</title>
        <authorList>
            <person name="Xiong X."/>
            <person name="Gou J."/>
            <person name="Liao Q."/>
            <person name="Li Y."/>
            <person name="Zhou Q."/>
            <person name="Bi G."/>
            <person name="Li C."/>
            <person name="Du R."/>
            <person name="Wang X."/>
            <person name="Sun T."/>
            <person name="Guo L."/>
            <person name="Liang H."/>
            <person name="Lu P."/>
            <person name="Wu Y."/>
            <person name="Zhang Z."/>
            <person name="Ro D.K."/>
            <person name="Shang Y."/>
            <person name="Huang S."/>
            <person name="Yan J."/>
        </authorList>
    </citation>
    <scope>NUCLEOTIDE SEQUENCE [LARGE SCALE GENOMIC DNA]</scope>
    <source>
        <strain evidence="3">Ta-2019</strain>
    </source>
</reference>